<dbReference type="EMBL" id="BK015688">
    <property type="protein sequence ID" value="DAE19840.1"/>
    <property type="molecule type" value="Genomic_DNA"/>
</dbReference>
<evidence type="ECO:0000313" key="1">
    <source>
        <dbReference type="EMBL" id="DAE19840.1"/>
    </source>
</evidence>
<reference evidence="1" key="1">
    <citation type="journal article" date="2021" name="Proc. Natl. Acad. Sci. U.S.A.">
        <title>A Catalog of Tens of Thousands of Viruses from Human Metagenomes Reveals Hidden Associations with Chronic Diseases.</title>
        <authorList>
            <person name="Tisza M.J."/>
            <person name="Buck C.B."/>
        </authorList>
    </citation>
    <scope>NUCLEOTIDE SEQUENCE</scope>
    <source>
        <strain evidence="1">CtVCm11</strain>
    </source>
</reference>
<name>A0A8S5QL85_9CAUD</name>
<dbReference type="InterPro" id="IPR036619">
    <property type="entry name" value="NinB_sf"/>
</dbReference>
<organism evidence="1">
    <name type="scientific">Siphoviridae sp. ctVCm11</name>
    <dbReference type="NCBI Taxonomy" id="2826358"/>
    <lineage>
        <taxon>Viruses</taxon>
        <taxon>Duplodnaviria</taxon>
        <taxon>Heunggongvirae</taxon>
        <taxon>Uroviricota</taxon>
        <taxon>Caudoviricetes</taxon>
    </lineage>
</organism>
<accession>A0A8S5QL85</accession>
<sequence length="173" mass="19655">MKARLHDLSLARDGGYLLTIATRENVGTLYDELHEVDVDVTVKKHREKRSLDANAYSWVLLDKLAEATGTTKSEIYRREVRDVGGNTETVCVREKAVKKLCDGWNKNGIGWQTEVMDSKIDGCKNVVLYYGSSTFDTRQMSRLIDNIVQDCKELGIETLTPQQLDALKEEWGR</sequence>
<proteinExistence type="predicted"/>
<protein>
    <submittedName>
        <fullName evidence="1">NinB protein</fullName>
    </submittedName>
</protein>
<dbReference type="Gene3D" id="1.10.3790.10">
    <property type="entry name" value="NinB"/>
    <property type="match status" value="1"/>
</dbReference>